<comment type="subcellular location">
    <subcellularLocation>
        <location evidence="6">Cell outer membrane</location>
        <topology evidence="6">Lipid-anchor</topology>
    </subcellularLocation>
</comment>
<evidence type="ECO:0000256" key="6">
    <source>
        <dbReference type="HAMAP-Rule" id="MF_01186"/>
    </source>
</evidence>
<evidence type="ECO:0000256" key="1">
    <source>
        <dbReference type="ARBA" id="ARBA00022729"/>
    </source>
</evidence>
<dbReference type="GO" id="GO:0043165">
    <property type="term" value="P:Gram-negative-bacterium-type cell outer membrane assembly"/>
    <property type="evidence" value="ECO:0007669"/>
    <property type="project" value="UniProtKB-UniRule"/>
</dbReference>
<dbReference type="OrthoDB" id="5298094at2"/>
<dbReference type="Pfam" id="PF04390">
    <property type="entry name" value="LptE"/>
    <property type="match status" value="1"/>
</dbReference>
<dbReference type="InterPro" id="IPR007485">
    <property type="entry name" value="LPS_assembly_LptE"/>
</dbReference>
<dbReference type="Gene3D" id="3.30.160.150">
    <property type="entry name" value="Lipoprotein like domain"/>
    <property type="match status" value="1"/>
</dbReference>
<keyword evidence="2 6" id="KW-0472">Membrane</keyword>
<gene>
    <name evidence="6" type="primary">lptE</name>
    <name evidence="7" type="ORF">NCTC10283_02532</name>
</gene>
<dbReference type="PROSITE" id="PS51257">
    <property type="entry name" value="PROKAR_LIPOPROTEIN"/>
    <property type="match status" value="1"/>
</dbReference>
<evidence type="ECO:0000313" key="7">
    <source>
        <dbReference type="EMBL" id="SSY80968.1"/>
    </source>
</evidence>
<dbReference type="PANTHER" id="PTHR38098">
    <property type="entry name" value="LPS-ASSEMBLY LIPOPROTEIN LPTE"/>
    <property type="match status" value="1"/>
</dbReference>
<keyword evidence="5 6" id="KW-0449">Lipoprotein</keyword>
<dbReference type="AlphaFoldDB" id="A0A376BVY1"/>
<dbReference type="STRING" id="1120980.GCA_000745955_00416"/>
<comment type="similarity">
    <text evidence="6">Belongs to the LptE lipoprotein family.</text>
</comment>
<keyword evidence="3 6" id="KW-0564">Palmitate</keyword>
<keyword evidence="1 6" id="KW-0732">Signal</keyword>
<comment type="subunit">
    <text evidence="6">Component of the lipopolysaccharide transport and assembly complex. Interacts with LptD.</text>
</comment>
<evidence type="ECO:0000256" key="2">
    <source>
        <dbReference type="ARBA" id="ARBA00023136"/>
    </source>
</evidence>
<sequence>MINKLFLTCALLLLSACGFKLKGAYPHDHLPVQHWQVSGGELQQPLETALNRALSYPKPFSGSPEAEIRVLDVQMRNDVYTITRAARINEYLLSMQVTAQAFRDGRAWGEPIKVHIRRNLPYSDGFVLGKMEEESTIWQEMRQDAANQIVRQLGFLPSYPSTTVLP</sequence>
<proteinExistence type="inferred from homology"/>
<reference evidence="7 8" key="1">
    <citation type="submission" date="2018-06" db="EMBL/GenBank/DDBJ databases">
        <authorList>
            <consortium name="Pathogen Informatics"/>
            <person name="Doyle S."/>
        </authorList>
    </citation>
    <scope>NUCLEOTIDE SEQUENCE [LARGE SCALE GENOMIC DNA]</scope>
    <source>
        <strain evidence="7 8">NCTC10283</strain>
    </source>
</reference>
<organism evidence="7 8">
    <name type="scientific">Alysiella crassa</name>
    <dbReference type="NCBI Taxonomy" id="153491"/>
    <lineage>
        <taxon>Bacteria</taxon>
        <taxon>Pseudomonadati</taxon>
        <taxon>Pseudomonadota</taxon>
        <taxon>Betaproteobacteria</taxon>
        <taxon>Neisseriales</taxon>
        <taxon>Neisseriaceae</taxon>
        <taxon>Alysiella</taxon>
    </lineage>
</organism>
<evidence type="ECO:0000256" key="3">
    <source>
        <dbReference type="ARBA" id="ARBA00023139"/>
    </source>
</evidence>
<dbReference type="EMBL" id="UFSO01000003">
    <property type="protein sequence ID" value="SSY80968.1"/>
    <property type="molecule type" value="Genomic_DNA"/>
</dbReference>
<dbReference type="GO" id="GO:0009279">
    <property type="term" value="C:cell outer membrane"/>
    <property type="evidence" value="ECO:0007669"/>
    <property type="project" value="UniProtKB-SubCell"/>
</dbReference>
<dbReference type="PANTHER" id="PTHR38098:SF1">
    <property type="entry name" value="LPS-ASSEMBLY LIPOPROTEIN LPTE"/>
    <property type="match status" value="1"/>
</dbReference>
<evidence type="ECO:0000313" key="8">
    <source>
        <dbReference type="Proteomes" id="UP000254209"/>
    </source>
</evidence>
<dbReference type="HAMAP" id="MF_01186">
    <property type="entry name" value="LPS_assembly_LptE"/>
    <property type="match status" value="1"/>
</dbReference>
<protein>
    <recommendedName>
        <fullName evidence="6">LPS-assembly lipoprotein LptE</fullName>
    </recommendedName>
</protein>
<accession>A0A376BVY1</accession>
<comment type="function">
    <text evidence="6">Together with LptD, is involved in the assembly of lipopolysaccharide (LPS) at the surface of the outer membrane. Required for the proper assembly of LptD. Binds LPS and may serve as the LPS recognition site at the outer membrane.</text>
</comment>
<keyword evidence="4 6" id="KW-0998">Cell outer membrane</keyword>
<keyword evidence="8" id="KW-1185">Reference proteome</keyword>
<name>A0A376BVY1_9NEIS</name>
<evidence type="ECO:0000256" key="4">
    <source>
        <dbReference type="ARBA" id="ARBA00023237"/>
    </source>
</evidence>
<dbReference type="Proteomes" id="UP000254209">
    <property type="component" value="Unassembled WGS sequence"/>
</dbReference>
<evidence type="ECO:0000256" key="5">
    <source>
        <dbReference type="ARBA" id="ARBA00023288"/>
    </source>
</evidence>
<dbReference type="GO" id="GO:1990351">
    <property type="term" value="C:transporter complex"/>
    <property type="evidence" value="ECO:0007669"/>
    <property type="project" value="TreeGrafter"/>
</dbReference>